<evidence type="ECO:0000313" key="4">
    <source>
        <dbReference type="EMBL" id="PHH62110.1"/>
    </source>
</evidence>
<dbReference type="STRING" id="1399860.A0A2C5Y3W7"/>
<dbReference type="InterPro" id="IPR003382">
    <property type="entry name" value="Flavoprotein"/>
</dbReference>
<dbReference type="GO" id="GO:0004633">
    <property type="term" value="F:phosphopantothenoylcysteine decarboxylase activity"/>
    <property type="evidence" value="ECO:0007669"/>
    <property type="project" value="TreeGrafter"/>
</dbReference>
<dbReference type="Gene3D" id="3.40.50.1950">
    <property type="entry name" value="Flavin prenyltransferase-like"/>
    <property type="match status" value="1"/>
</dbReference>
<dbReference type="AlphaFoldDB" id="A0A2C5Y3W7"/>
<dbReference type="EMBL" id="NJET01000081">
    <property type="protein sequence ID" value="PHH62110.1"/>
    <property type="molecule type" value="Genomic_DNA"/>
</dbReference>
<evidence type="ECO:0000256" key="1">
    <source>
        <dbReference type="ARBA" id="ARBA00022993"/>
    </source>
</evidence>
<comment type="similarity">
    <text evidence="2">Belongs to the HFCD (homooligomeric flavin containing Cys decarboxylase) superfamily.</text>
</comment>
<evidence type="ECO:0000313" key="5">
    <source>
        <dbReference type="Proteomes" id="UP000226192"/>
    </source>
</evidence>
<dbReference type="GO" id="GO:0071513">
    <property type="term" value="C:phosphopantothenoylcysteine decarboxylase complex"/>
    <property type="evidence" value="ECO:0007669"/>
    <property type="project" value="TreeGrafter"/>
</dbReference>
<evidence type="ECO:0000256" key="2">
    <source>
        <dbReference type="ARBA" id="ARBA00038350"/>
    </source>
</evidence>
<evidence type="ECO:0000259" key="3">
    <source>
        <dbReference type="Pfam" id="PF02441"/>
    </source>
</evidence>
<organism evidence="4 5">
    <name type="scientific">Ophiocordyceps australis</name>
    <dbReference type="NCBI Taxonomy" id="1399860"/>
    <lineage>
        <taxon>Eukaryota</taxon>
        <taxon>Fungi</taxon>
        <taxon>Dikarya</taxon>
        <taxon>Ascomycota</taxon>
        <taxon>Pezizomycotina</taxon>
        <taxon>Sordariomycetes</taxon>
        <taxon>Hypocreomycetidae</taxon>
        <taxon>Hypocreales</taxon>
        <taxon>Ophiocordycipitaceae</taxon>
        <taxon>Ophiocordyceps</taxon>
    </lineage>
</organism>
<dbReference type="GO" id="GO:0015937">
    <property type="term" value="P:coenzyme A biosynthetic process"/>
    <property type="evidence" value="ECO:0007669"/>
    <property type="project" value="UniProtKB-KW"/>
</dbReference>
<dbReference type="Pfam" id="PF02441">
    <property type="entry name" value="Flavoprotein"/>
    <property type="match status" value="1"/>
</dbReference>
<dbReference type="PANTHER" id="PTHR14359">
    <property type="entry name" value="HOMO-OLIGOMERIC FLAVIN CONTAINING CYS DECARBOXYLASE FAMILY"/>
    <property type="match status" value="1"/>
</dbReference>
<gene>
    <name evidence="4" type="ORF">CDD81_7541</name>
</gene>
<dbReference type="OrthoDB" id="1532798at2759"/>
<name>A0A2C5Y3W7_9HYPO</name>
<reference evidence="4 5" key="1">
    <citation type="submission" date="2017-06" db="EMBL/GenBank/DDBJ databases">
        <title>Ant-infecting Ophiocordyceps genomes reveal a high diversity of potential behavioral manipulation genes and a possible major role for enterotoxins.</title>
        <authorList>
            <person name="De Bekker C."/>
            <person name="Evans H.C."/>
            <person name="Brachmann A."/>
            <person name="Hughes D.P."/>
        </authorList>
    </citation>
    <scope>NUCLEOTIDE SEQUENCE [LARGE SCALE GENOMIC DNA]</scope>
    <source>
        <strain evidence="4 5">Map64</strain>
    </source>
</reference>
<sequence>MLHAMRKGSVDAQADNSAAGIVHLACKDKKCHLLLAATGSVATMKLESVINGLAMHNNLSIRVILTSAAEHFLGGQAPRDGQPSVADIRRLPNVDGIYTDAAEWTRPWIRGAPILHIELRRWADLMIICPLSANSMAKMVAGICDNLVLSVVRAWDADGSLDFGEGASANRKLKGKRKIVVALAMNTAMWSHPITASHIRVLEEDWGGRDGWIEVLRPIPKMLACGDSGNGAMVEWEEIVAVAEARLGLGQTPIGTP</sequence>
<dbReference type="GO" id="GO:0010181">
    <property type="term" value="F:FMN binding"/>
    <property type="evidence" value="ECO:0007669"/>
    <property type="project" value="TreeGrafter"/>
</dbReference>
<accession>A0A2C5Y3W7</accession>
<feature type="domain" description="Flavoprotein" evidence="3">
    <location>
        <begin position="32"/>
        <end position="242"/>
    </location>
</feature>
<proteinExistence type="inferred from homology"/>
<protein>
    <recommendedName>
        <fullName evidence="3">Flavoprotein domain-containing protein</fullName>
    </recommendedName>
</protein>
<dbReference type="Proteomes" id="UP000226192">
    <property type="component" value="Unassembled WGS sequence"/>
</dbReference>
<keyword evidence="1" id="KW-0173">Coenzyme A biosynthesis</keyword>
<keyword evidence="5" id="KW-1185">Reference proteome</keyword>
<comment type="caution">
    <text evidence="4">The sequence shown here is derived from an EMBL/GenBank/DDBJ whole genome shotgun (WGS) entry which is preliminary data.</text>
</comment>
<dbReference type="InterPro" id="IPR036551">
    <property type="entry name" value="Flavin_trans-like"/>
</dbReference>
<dbReference type="PANTHER" id="PTHR14359:SF6">
    <property type="entry name" value="PHOSPHOPANTOTHENOYLCYSTEINE DECARBOXYLASE"/>
    <property type="match status" value="1"/>
</dbReference>
<dbReference type="SUPFAM" id="SSF52507">
    <property type="entry name" value="Homo-oligomeric flavin-containing Cys decarboxylases, HFCD"/>
    <property type="match status" value="1"/>
</dbReference>